<reference evidence="1 2" key="1">
    <citation type="submission" date="2017-02" db="EMBL/GenBank/DDBJ databases">
        <title>The first characterized phage against a member of the ecologically important #sphingomonads reveals high dissimilarity against all other known phages.</title>
        <authorList>
            <person name="Nielsen T.K."/>
            <person name="Carstens A.B."/>
            <person name="Kot W."/>
            <person name="Lametsch R."/>
            <person name="Neve H."/>
            <person name="Hansen L.H."/>
        </authorList>
    </citation>
    <scope>NUCLEOTIDE SEQUENCE [LARGE SCALE GENOMIC DNA]</scope>
</reference>
<name>A0A1W6DX19_9CAUD</name>
<evidence type="ECO:0000313" key="1">
    <source>
        <dbReference type="EMBL" id="ARK07463.1"/>
    </source>
</evidence>
<sequence>MEIQTYHEAIDTHGGIRPAARALGIAESTLRSRLKRAARDLHALASEGVGDQITFFFTSNRPPRPLTFEPMADRPRYFILTSAQDSSAIHEEFWQALNVYAEYLENCEILIGGYTYSKTLFEDHETRSPKVGFHPSIDDYIVHEPAKIGTGVTFCGEMNTLPTAVKPLSGFETYTRDKWGVFPHPKVQLVSVPTMKGKIAKQIMTTGSVTLPNYIRKKAGIKASFHHVCGAVLVELAPDGSFWCRHLLATSYDDGSFYDLDLYITPKGVTENVRVEALTYGDIHHEKLDPIVAMTTWGYDTETSERYLTGGSLIEHLRPNFEFYHDLSDFAPRNHHNIKDHHFRFATHYHGVANVESALHGCATFLQEVARDDCQAIVVESNHDQALVKWLKTADYRDDPENAEFFLRTQANFYRYLASGVTSPPVFEDVLRAAGCPADVEFVNEDNSFMICGDIECGMHGHLGANGAKASPNAFTRMGSKSNTGHTHSPAILDGAYVSGVSGSMDMGYNKGLSSWAHAHIVTYANGKRAILTMMNGRWYA</sequence>
<dbReference type="Proteomes" id="UP000223906">
    <property type="component" value="Segment"/>
</dbReference>
<organism evidence="1 2">
    <name type="scientific">Sphingobium phage Lacusarx</name>
    <dbReference type="NCBI Taxonomy" id="1980139"/>
    <lineage>
        <taxon>Viruses</taxon>
        <taxon>Duplodnaviria</taxon>
        <taxon>Heunggongvirae</taxon>
        <taxon>Uroviricota</taxon>
        <taxon>Caudoviricetes</taxon>
        <taxon>Lacusarxvirus</taxon>
        <taxon>Lacusarxvirus lacusarx</taxon>
    </lineage>
</organism>
<accession>A0A1W6DX19</accession>
<keyword evidence="2" id="KW-1185">Reference proteome</keyword>
<dbReference type="OrthoDB" id="10264at10239"/>
<gene>
    <name evidence="1" type="ORF">LAV_00063</name>
</gene>
<protein>
    <recommendedName>
        <fullName evidence="3">DNA binding HTH domain-containing protein</fullName>
    </recommendedName>
</protein>
<evidence type="ECO:0008006" key="3">
    <source>
        <dbReference type="Google" id="ProtNLM"/>
    </source>
</evidence>
<dbReference type="EMBL" id="KY629563">
    <property type="protein sequence ID" value="ARK07463.1"/>
    <property type="molecule type" value="Genomic_DNA"/>
</dbReference>
<evidence type="ECO:0000313" key="2">
    <source>
        <dbReference type="Proteomes" id="UP000223906"/>
    </source>
</evidence>
<proteinExistence type="predicted"/>